<reference evidence="2" key="1">
    <citation type="submission" date="2016-10" db="EMBL/GenBank/DDBJ databases">
        <authorList>
            <person name="Varghese N."/>
            <person name="Submissions S."/>
        </authorList>
    </citation>
    <scope>NUCLEOTIDE SEQUENCE [LARGE SCALE GENOMIC DNA]</scope>
    <source>
        <strain evidence="2">ATCC 25963</strain>
    </source>
</reference>
<sequence length="374" mass="38390">MPACARPGVYVPRQTHDCDAAVLVRRHLTGFLERLEESGHGLLPEFVKAELEGFAGCGDFARGFVVEADVEEEGQARGDLAQGALGDRLLRAGQLERGEVGRGLLHGEGGGLGDLAGETCESQGFGGGTLGCNADCGGFDVSQCDPCGNDQIDDDETCDGAALANETCESQGFGGGALACNATCDAFDTSQCDVLDPGETCDGAALGTATCESLGFDGGVLTCAADSCGAFDTSGCIGRGNDKLDGDEPCDGTELGGETCETQGFFGGTLACSEQCDDFDLSQCTDYGNNQIDAGETCDGSDLGGATCESQGFAGGVLTCATGCGAFDTSACTKLSRRARCPFEATAPRRRRLVDVSTRRRPRTWPGRGRTAPG</sequence>
<keyword evidence="2" id="KW-1185">Reference proteome</keyword>
<proteinExistence type="predicted"/>
<dbReference type="Proteomes" id="UP000199400">
    <property type="component" value="Unassembled WGS sequence"/>
</dbReference>
<dbReference type="AlphaFoldDB" id="A0A1I2IA15"/>
<gene>
    <name evidence="1" type="ORF">SAMN02745121_08514</name>
</gene>
<dbReference type="EMBL" id="FOMX01000058">
    <property type="protein sequence ID" value="SFF38470.1"/>
    <property type="molecule type" value="Genomic_DNA"/>
</dbReference>
<accession>A0A1I2IA15</accession>
<evidence type="ECO:0000313" key="1">
    <source>
        <dbReference type="EMBL" id="SFF38470.1"/>
    </source>
</evidence>
<organism evidence="1 2">
    <name type="scientific">Nannocystis exedens</name>
    <dbReference type="NCBI Taxonomy" id="54"/>
    <lineage>
        <taxon>Bacteria</taxon>
        <taxon>Pseudomonadati</taxon>
        <taxon>Myxococcota</taxon>
        <taxon>Polyangia</taxon>
        <taxon>Nannocystales</taxon>
        <taxon>Nannocystaceae</taxon>
        <taxon>Nannocystis</taxon>
    </lineage>
</organism>
<name>A0A1I2IA15_9BACT</name>
<protein>
    <submittedName>
        <fullName evidence="1">Uncharacterized protein</fullName>
    </submittedName>
</protein>
<dbReference type="STRING" id="54.SAMN02745121_08514"/>
<evidence type="ECO:0000313" key="2">
    <source>
        <dbReference type="Proteomes" id="UP000199400"/>
    </source>
</evidence>